<organism evidence="2 3">
    <name type="scientific">Saguinus oedipus</name>
    <name type="common">Cotton-top tamarin</name>
    <name type="synonym">Oedipomidas oedipus</name>
    <dbReference type="NCBI Taxonomy" id="9490"/>
    <lineage>
        <taxon>Eukaryota</taxon>
        <taxon>Metazoa</taxon>
        <taxon>Chordata</taxon>
        <taxon>Craniata</taxon>
        <taxon>Vertebrata</taxon>
        <taxon>Euteleostomi</taxon>
        <taxon>Mammalia</taxon>
        <taxon>Eutheria</taxon>
        <taxon>Euarchontoglires</taxon>
        <taxon>Primates</taxon>
        <taxon>Haplorrhini</taxon>
        <taxon>Platyrrhini</taxon>
        <taxon>Cebidae</taxon>
        <taxon>Callitrichinae</taxon>
        <taxon>Saguinus</taxon>
    </lineage>
</organism>
<evidence type="ECO:0000256" key="1">
    <source>
        <dbReference type="SAM" id="MobiDB-lite"/>
    </source>
</evidence>
<dbReference type="EMBL" id="JASSZA010000014">
    <property type="protein sequence ID" value="KAK2093572.1"/>
    <property type="molecule type" value="Genomic_DNA"/>
</dbReference>
<gene>
    <name evidence="2" type="ORF">P7K49_027310</name>
</gene>
<dbReference type="Proteomes" id="UP001266305">
    <property type="component" value="Unassembled WGS sequence"/>
</dbReference>
<proteinExistence type="predicted"/>
<reference evidence="2 3" key="1">
    <citation type="submission" date="2023-05" db="EMBL/GenBank/DDBJ databases">
        <title>B98-5 Cell Line De Novo Hybrid Assembly: An Optical Mapping Approach.</title>
        <authorList>
            <person name="Kananen K."/>
            <person name="Auerbach J.A."/>
            <person name="Kautto E."/>
            <person name="Blachly J.S."/>
        </authorList>
    </citation>
    <scope>NUCLEOTIDE SEQUENCE [LARGE SCALE GENOMIC DNA]</scope>
    <source>
        <strain evidence="2">B95-8</strain>
        <tissue evidence="2">Cell line</tissue>
    </source>
</reference>
<feature type="region of interest" description="Disordered" evidence="1">
    <location>
        <begin position="1"/>
        <end position="90"/>
    </location>
</feature>
<evidence type="ECO:0000313" key="3">
    <source>
        <dbReference type="Proteomes" id="UP001266305"/>
    </source>
</evidence>
<keyword evidence="3" id="KW-1185">Reference proteome</keyword>
<comment type="caution">
    <text evidence="2">The sequence shown here is derived from an EMBL/GenBank/DDBJ whole genome shotgun (WGS) entry which is preliminary data.</text>
</comment>
<protein>
    <submittedName>
        <fullName evidence="2">Uncharacterized protein</fullName>
    </submittedName>
</protein>
<feature type="compositionally biased region" description="Polar residues" evidence="1">
    <location>
        <begin position="71"/>
        <end position="90"/>
    </location>
</feature>
<feature type="compositionally biased region" description="Low complexity" evidence="1">
    <location>
        <begin position="57"/>
        <end position="70"/>
    </location>
</feature>
<name>A0ABQ9U929_SAGOE</name>
<sequence>MADEHCLQGTLIEDTVSGNSKKEEHNLVAESALGQRPGHSEISVAQSQTTHMERCFSSTHTGSGSSRTGTQYQQHPSTSTAQWSHSQQLL</sequence>
<evidence type="ECO:0000313" key="2">
    <source>
        <dbReference type="EMBL" id="KAK2093572.1"/>
    </source>
</evidence>
<accession>A0ABQ9U929</accession>